<evidence type="ECO:0000313" key="2">
    <source>
        <dbReference type="Proteomes" id="UP000821845"/>
    </source>
</evidence>
<dbReference type="Proteomes" id="UP000821845">
    <property type="component" value="Chromosome 1"/>
</dbReference>
<gene>
    <name evidence="1" type="ORF">HPB50_021436</name>
</gene>
<sequence>MGGYWLGQASPEGYREITARRIYQAPADKSTESLVTSRSSRLTLTSNTLAFCSKMNDGGTLYTFPSVGPAIMRVSSSHATYSSRSDALLRALGPRQGNRSLAVSVQRARSTRQERLVC</sequence>
<evidence type="ECO:0000313" key="1">
    <source>
        <dbReference type="EMBL" id="KAH6947796.1"/>
    </source>
</evidence>
<protein>
    <submittedName>
        <fullName evidence="1">Uncharacterized protein</fullName>
    </submittedName>
</protein>
<organism evidence="1 2">
    <name type="scientific">Hyalomma asiaticum</name>
    <name type="common">Tick</name>
    <dbReference type="NCBI Taxonomy" id="266040"/>
    <lineage>
        <taxon>Eukaryota</taxon>
        <taxon>Metazoa</taxon>
        <taxon>Ecdysozoa</taxon>
        <taxon>Arthropoda</taxon>
        <taxon>Chelicerata</taxon>
        <taxon>Arachnida</taxon>
        <taxon>Acari</taxon>
        <taxon>Parasitiformes</taxon>
        <taxon>Ixodida</taxon>
        <taxon>Ixodoidea</taxon>
        <taxon>Ixodidae</taxon>
        <taxon>Hyalomminae</taxon>
        <taxon>Hyalomma</taxon>
    </lineage>
</organism>
<accession>A0ACB7TNV2</accession>
<dbReference type="EMBL" id="CM023481">
    <property type="protein sequence ID" value="KAH6947796.1"/>
    <property type="molecule type" value="Genomic_DNA"/>
</dbReference>
<name>A0ACB7TNV2_HYAAI</name>
<proteinExistence type="predicted"/>
<reference evidence="1" key="1">
    <citation type="submission" date="2020-05" db="EMBL/GenBank/DDBJ databases">
        <title>Large-scale comparative analyses of tick genomes elucidate their genetic diversity and vector capacities.</title>
        <authorList>
            <person name="Jia N."/>
            <person name="Wang J."/>
            <person name="Shi W."/>
            <person name="Du L."/>
            <person name="Sun Y."/>
            <person name="Zhan W."/>
            <person name="Jiang J."/>
            <person name="Wang Q."/>
            <person name="Zhang B."/>
            <person name="Ji P."/>
            <person name="Sakyi L.B."/>
            <person name="Cui X."/>
            <person name="Yuan T."/>
            <person name="Jiang B."/>
            <person name="Yang W."/>
            <person name="Lam T.T.-Y."/>
            <person name="Chang Q."/>
            <person name="Ding S."/>
            <person name="Wang X."/>
            <person name="Zhu J."/>
            <person name="Ruan X."/>
            <person name="Zhao L."/>
            <person name="Wei J."/>
            <person name="Que T."/>
            <person name="Du C."/>
            <person name="Cheng J."/>
            <person name="Dai P."/>
            <person name="Han X."/>
            <person name="Huang E."/>
            <person name="Gao Y."/>
            <person name="Liu J."/>
            <person name="Shao H."/>
            <person name="Ye R."/>
            <person name="Li L."/>
            <person name="Wei W."/>
            <person name="Wang X."/>
            <person name="Wang C."/>
            <person name="Yang T."/>
            <person name="Huo Q."/>
            <person name="Li W."/>
            <person name="Guo W."/>
            <person name="Chen H."/>
            <person name="Zhou L."/>
            <person name="Ni X."/>
            <person name="Tian J."/>
            <person name="Zhou Y."/>
            <person name="Sheng Y."/>
            <person name="Liu T."/>
            <person name="Pan Y."/>
            <person name="Xia L."/>
            <person name="Li J."/>
            <person name="Zhao F."/>
            <person name="Cao W."/>
        </authorList>
    </citation>
    <scope>NUCLEOTIDE SEQUENCE</scope>
    <source>
        <strain evidence="1">Hyas-2018</strain>
    </source>
</reference>
<keyword evidence="2" id="KW-1185">Reference proteome</keyword>
<comment type="caution">
    <text evidence="1">The sequence shown here is derived from an EMBL/GenBank/DDBJ whole genome shotgun (WGS) entry which is preliminary data.</text>
</comment>